<dbReference type="Pfam" id="PF20411">
    <property type="entry name" value="DUF6697"/>
    <property type="match status" value="1"/>
</dbReference>
<feature type="domain" description="DUF6697" evidence="2">
    <location>
        <begin position="249"/>
        <end position="497"/>
    </location>
</feature>
<feature type="compositionally biased region" description="Polar residues" evidence="1">
    <location>
        <begin position="170"/>
        <end position="189"/>
    </location>
</feature>
<organism evidence="3 4">
    <name type="scientific">Pleomassaria siparia CBS 279.74</name>
    <dbReference type="NCBI Taxonomy" id="1314801"/>
    <lineage>
        <taxon>Eukaryota</taxon>
        <taxon>Fungi</taxon>
        <taxon>Dikarya</taxon>
        <taxon>Ascomycota</taxon>
        <taxon>Pezizomycotina</taxon>
        <taxon>Dothideomycetes</taxon>
        <taxon>Pleosporomycetidae</taxon>
        <taxon>Pleosporales</taxon>
        <taxon>Pleomassariaceae</taxon>
        <taxon>Pleomassaria</taxon>
    </lineage>
</organism>
<dbReference type="OrthoDB" id="5427977at2759"/>
<evidence type="ECO:0000256" key="1">
    <source>
        <dbReference type="SAM" id="MobiDB-lite"/>
    </source>
</evidence>
<proteinExistence type="predicted"/>
<dbReference type="Proteomes" id="UP000799428">
    <property type="component" value="Unassembled WGS sequence"/>
</dbReference>
<sequence length="506" mass="56852">MSNKDPAGKLNPAAGGFNPSANHTNGQVSPPSHTRAMEEDVQGLKHSQSALWNEVENLKAVCNSLRSEIETMQKGGWSVEVGPLQDQEKARKVKAEDPSHRLNQLKLETLKDQKKDDSKSTISNASVPPHLRGKVGQNSGSIPLQIKKEQSWNGPVTSERRIMMPKSVLGSTASKDANNPLVTDGNVDQHTPPDSPALTFQPDDAKPSIEDAFHVTSSAGWRPLFIQQLPPLHPTAVDMIPPIANMVAFSADFLRNTFGGCIWSPGLNYIESKDNSPCILPNRTYYTLDCRYEPYLPKQAGEHGAKLTPFFNENPEDAFDDENSGTSFESVPMFVMTPGTLARNRYVYFGNYSQTRWSDKLDRERMVEHVPNAVKQYWAEELSAVGRPEWITEEMKKHFWPKPVYEGRLFGSQADASIDAKEEAATEKKVERDVKAYVKELKAWEKHSDLKVKLIKKDFVLDAFDAADADEPRGLRLWWEYLQCVDWSRDLYETLVALQSRSGAYN</sequence>
<accession>A0A6G1KN73</accession>
<name>A0A6G1KN73_9PLEO</name>
<feature type="compositionally biased region" description="Polar residues" evidence="1">
    <location>
        <begin position="19"/>
        <end position="32"/>
    </location>
</feature>
<evidence type="ECO:0000313" key="4">
    <source>
        <dbReference type="Proteomes" id="UP000799428"/>
    </source>
</evidence>
<keyword evidence="4" id="KW-1185">Reference proteome</keyword>
<gene>
    <name evidence="3" type="ORF">K504DRAFT_473380</name>
</gene>
<evidence type="ECO:0000259" key="2">
    <source>
        <dbReference type="Pfam" id="PF20411"/>
    </source>
</evidence>
<feature type="region of interest" description="Disordered" evidence="1">
    <location>
        <begin position="170"/>
        <end position="199"/>
    </location>
</feature>
<dbReference type="EMBL" id="MU005765">
    <property type="protein sequence ID" value="KAF2714288.1"/>
    <property type="molecule type" value="Genomic_DNA"/>
</dbReference>
<dbReference type="InterPro" id="IPR046520">
    <property type="entry name" value="DUF6697"/>
</dbReference>
<evidence type="ECO:0000313" key="3">
    <source>
        <dbReference type="EMBL" id="KAF2714288.1"/>
    </source>
</evidence>
<dbReference type="AlphaFoldDB" id="A0A6G1KN73"/>
<feature type="region of interest" description="Disordered" evidence="1">
    <location>
        <begin position="111"/>
        <end position="143"/>
    </location>
</feature>
<reference evidence="3" key="1">
    <citation type="journal article" date="2020" name="Stud. Mycol.">
        <title>101 Dothideomycetes genomes: a test case for predicting lifestyles and emergence of pathogens.</title>
        <authorList>
            <person name="Haridas S."/>
            <person name="Albert R."/>
            <person name="Binder M."/>
            <person name="Bloem J."/>
            <person name="Labutti K."/>
            <person name="Salamov A."/>
            <person name="Andreopoulos B."/>
            <person name="Baker S."/>
            <person name="Barry K."/>
            <person name="Bills G."/>
            <person name="Bluhm B."/>
            <person name="Cannon C."/>
            <person name="Castanera R."/>
            <person name="Culley D."/>
            <person name="Daum C."/>
            <person name="Ezra D."/>
            <person name="Gonzalez J."/>
            <person name="Henrissat B."/>
            <person name="Kuo A."/>
            <person name="Liang C."/>
            <person name="Lipzen A."/>
            <person name="Lutzoni F."/>
            <person name="Magnuson J."/>
            <person name="Mondo S."/>
            <person name="Nolan M."/>
            <person name="Ohm R."/>
            <person name="Pangilinan J."/>
            <person name="Park H.-J."/>
            <person name="Ramirez L."/>
            <person name="Alfaro M."/>
            <person name="Sun H."/>
            <person name="Tritt A."/>
            <person name="Yoshinaga Y."/>
            <person name="Zwiers L.-H."/>
            <person name="Turgeon B."/>
            <person name="Goodwin S."/>
            <person name="Spatafora J."/>
            <person name="Crous P."/>
            <person name="Grigoriev I."/>
        </authorList>
    </citation>
    <scope>NUCLEOTIDE SEQUENCE</scope>
    <source>
        <strain evidence="3">CBS 279.74</strain>
    </source>
</reference>
<protein>
    <recommendedName>
        <fullName evidence="2">DUF6697 domain-containing protein</fullName>
    </recommendedName>
</protein>
<feature type="region of interest" description="Disordered" evidence="1">
    <location>
        <begin position="1"/>
        <end position="45"/>
    </location>
</feature>